<feature type="domain" description="Aminoglycoside phosphotransferase" evidence="1">
    <location>
        <begin position="176"/>
        <end position="361"/>
    </location>
</feature>
<dbReference type="Proteomes" id="UP000757540">
    <property type="component" value="Unassembled WGS sequence"/>
</dbReference>
<gene>
    <name evidence="2" type="ORF">HDG69_000753</name>
</gene>
<dbReference type="Pfam" id="PF01636">
    <property type="entry name" value="APH"/>
    <property type="match status" value="1"/>
</dbReference>
<evidence type="ECO:0000313" key="3">
    <source>
        <dbReference type="Proteomes" id="UP000757540"/>
    </source>
</evidence>
<dbReference type="RefSeq" id="WP_171782424.1">
    <property type="nucleotide sequence ID" value="NZ_BAAAML010000002.1"/>
</dbReference>
<dbReference type="SUPFAM" id="SSF56112">
    <property type="entry name" value="Protein kinase-like (PK-like)"/>
    <property type="match status" value="1"/>
</dbReference>
<comment type="caution">
    <text evidence="2">The sequence shown here is derived from an EMBL/GenBank/DDBJ whole genome shotgun (WGS) entry which is preliminary data.</text>
</comment>
<keyword evidence="3" id="KW-1185">Reference proteome</keyword>
<evidence type="ECO:0000313" key="2">
    <source>
        <dbReference type="EMBL" id="NOV96200.1"/>
    </source>
</evidence>
<accession>A0ABX2A2V6</accession>
<sequence length="432" mass="45135">MTVTTPAPSHDETAWQETLTGPEAGGLLSAALAADGAELGSWQVREIHARPGAETTVAYDVVARRRHDGTELVAHEHLFATSATARSLSAARGAAALGDGVVRLDDGERVVHVWRHPHDPALPGLAAGSVPAAVEERLRAAGADVTVSSLETVTYRPLRRAVLRARTAGTADAGSGTVYVKVVRPGRTSDLVRRHRLFEGTGALAAPAVLAADHDGVVLLAELAGPSLAEHLAALPAEQQATALDPAELLRVTEALPTAGVELSRRAPWADRLDQYVTALTARHGIDASRLGRVEARVGSALRGRDLGPVVTTHGDLHAANLILADARPGRSPRVAGVLDVDTLGPGHRVDDLACALAHLTVLPSLSPTAYDGVPRLVDRSLRAFDRVVDPVVLRARTAAVIVSLAVGAPDAVLAGRWVGLAEHLLARTDSF</sequence>
<dbReference type="EMBL" id="JABEZU010000001">
    <property type="protein sequence ID" value="NOV96200.1"/>
    <property type="molecule type" value="Genomic_DNA"/>
</dbReference>
<reference evidence="2 3" key="1">
    <citation type="submission" date="2020-05" db="EMBL/GenBank/DDBJ databases">
        <title>Genomic Encyclopedia of Type Strains, Phase III (KMG-III): the genomes of soil and plant-associated and newly described type strains.</title>
        <authorList>
            <person name="Whitman W."/>
        </authorList>
    </citation>
    <scope>NUCLEOTIDE SEQUENCE [LARGE SCALE GENOMIC DNA]</scope>
    <source>
        <strain evidence="2 3">KCTC 19046</strain>
    </source>
</reference>
<dbReference type="InterPro" id="IPR002575">
    <property type="entry name" value="Aminoglycoside_PTrfase"/>
</dbReference>
<proteinExistence type="predicted"/>
<name>A0ABX2A2V6_9MICO</name>
<protein>
    <submittedName>
        <fullName evidence="2">Aminoglycoside phosphotransferase</fullName>
    </submittedName>
</protein>
<evidence type="ECO:0000259" key="1">
    <source>
        <dbReference type="Pfam" id="PF01636"/>
    </source>
</evidence>
<dbReference type="InterPro" id="IPR011009">
    <property type="entry name" value="Kinase-like_dom_sf"/>
</dbReference>
<dbReference type="Gene3D" id="3.90.1200.10">
    <property type="match status" value="1"/>
</dbReference>
<organism evidence="2 3">
    <name type="scientific">Isoptericola halotolerans</name>
    <dbReference type="NCBI Taxonomy" id="300560"/>
    <lineage>
        <taxon>Bacteria</taxon>
        <taxon>Bacillati</taxon>
        <taxon>Actinomycetota</taxon>
        <taxon>Actinomycetes</taxon>
        <taxon>Micrococcales</taxon>
        <taxon>Promicromonosporaceae</taxon>
        <taxon>Isoptericola</taxon>
    </lineage>
</organism>